<comment type="similarity">
    <text evidence="1">Belongs to the Bcl-2 family.</text>
</comment>
<dbReference type="InterPro" id="IPR002475">
    <property type="entry name" value="Bcl2-like"/>
</dbReference>
<proteinExistence type="inferred from homology"/>
<keyword evidence="2" id="KW-0053">Apoptosis</keyword>
<dbReference type="Proteomes" id="UP000678393">
    <property type="component" value="Unassembled WGS sequence"/>
</dbReference>
<dbReference type="SMART" id="SM00337">
    <property type="entry name" value="BCL"/>
    <property type="match status" value="1"/>
</dbReference>
<evidence type="ECO:0000256" key="1">
    <source>
        <dbReference type="ARBA" id="ARBA00009458"/>
    </source>
</evidence>
<dbReference type="PANTHER" id="PTHR11256">
    <property type="entry name" value="BCL-2 RELATED"/>
    <property type="match status" value="1"/>
</dbReference>
<evidence type="ECO:0000256" key="3">
    <source>
        <dbReference type="SAM" id="Phobius"/>
    </source>
</evidence>
<dbReference type="Pfam" id="PF00452">
    <property type="entry name" value="Bcl-2"/>
    <property type="match status" value="1"/>
</dbReference>
<name>A0A8S3ZM05_9EUPU</name>
<evidence type="ECO:0000256" key="2">
    <source>
        <dbReference type="ARBA" id="ARBA00022703"/>
    </source>
</evidence>
<dbReference type="GO" id="GO:0097192">
    <property type="term" value="P:extrinsic apoptotic signaling pathway in absence of ligand"/>
    <property type="evidence" value="ECO:0007669"/>
    <property type="project" value="TreeGrafter"/>
</dbReference>
<organism evidence="5 6">
    <name type="scientific">Candidula unifasciata</name>
    <dbReference type="NCBI Taxonomy" id="100452"/>
    <lineage>
        <taxon>Eukaryota</taxon>
        <taxon>Metazoa</taxon>
        <taxon>Spiralia</taxon>
        <taxon>Lophotrochozoa</taxon>
        <taxon>Mollusca</taxon>
        <taxon>Gastropoda</taxon>
        <taxon>Heterobranchia</taxon>
        <taxon>Euthyneura</taxon>
        <taxon>Panpulmonata</taxon>
        <taxon>Eupulmonata</taxon>
        <taxon>Stylommatophora</taxon>
        <taxon>Helicina</taxon>
        <taxon>Helicoidea</taxon>
        <taxon>Geomitridae</taxon>
        <taxon>Candidula</taxon>
    </lineage>
</organism>
<dbReference type="GO" id="GO:0008630">
    <property type="term" value="P:intrinsic apoptotic signaling pathway in response to DNA damage"/>
    <property type="evidence" value="ECO:0007669"/>
    <property type="project" value="TreeGrafter"/>
</dbReference>
<dbReference type="InterPro" id="IPR046371">
    <property type="entry name" value="Bcl-2_BH1-3"/>
</dbReference>
<dbReference type="GO" id="GO:0001836">
    <property type="term" value="P:release of cytochrome c from mitochondria"/>
    <property type="evidence" value="ECO:0007669"/>
    <property type="project" value="TreeGrafter"/>
</dbReference>
<dbReference type="GO" id="GO:0015267">
    <property type="term" value="F:channel activity"/>
    <property type="evidence" value="ECO:0007669"/>
    <property type="project" value="TreeGrafter"/>
</dbReference>
<accession>A0A8S3ZM05</accession>
<dbReference type="InterPro" id="IPR026298">
    <property type="entry name" value="Bcl-2_fam"/>
</dbReference>
<dbReference type="GO" id="GO:0008053">
    <property type="term" value="P:mitochondrial fusion"/>
    <property type="evidence" value="ECO:0007669"/>
    <property type="project" value="TreeGrafter"/>
</dbReference>
<dbReference type="OrthoDB" id="6080198at2759"/>
<dbReference type="GO" id="GO:0042981">
    <property type="term" value="P:regulation of apoptotic process"/>
    <property type="evidence" value="ECO:0007669"/>
    <property type="project" value="InterPro"/>
</dbReference>
<dbReference type="SUPFAM" id="SSF56854">
    <property type="entry name" value="Bcl-2 inhibitors of programmed cell death"/>
    <property type="match status" value="1"/>
</dbReference>
<dbReference type="AlphaFoldDB" id="A0A8S3ZM05"/>
<dbReference type="PROSITE" id="PS50062">
    <property type="entry name" value="BCL2_FAMILY"/>
    <property type="match status" value="1"/>
</dbReference>
<feature type="domain" description="Bcl-2 Bcl-2 homology region 1-3" evidence="4">
    <location>
        <begin position="53"/>
        <end position="146"/>
    </location>
</feature>
<dbReference type="Gene3D" id="1.10.437.10">
    <property type="entry name" value="Blc2-like"/>
    <property type="match status" value="1"/>
</dbReference>
<comment type="caution">
    <text evidence="5">The sequence shown here is derived from an EMBL/GenBank/DDBJ whole genome shotgun (WGS) entry which is preliminary data.</text>
</comment>
<dbReference type="PANTHER" id="PTHR11256:SF56">
    <property type="entry name" value="BCL-2 BCL-2 HOMOLOGY REGION 1-3 DOMAIN-CONTAINING PROTEIN"/>
    <property type="match status" value="1"/>
</dbReference>
<protein>
    <recommendedName>
        <fullName evidence="4">Bcl-2 Bcl-2 homology region 1-3 domain-containing protein</fullName>
    </recommendedName>
</protein>
<evidence type="ECO:0000313" key="5">
    <source>
        <dbReference type="EMBL" id="CAG5128282.1"/>
    </source>
</evidence>
<evidence type="ECO:0000259" key="4">
    <source>
        <dbReference type="SMART" id="SM00337"/>
    </source>
</evidence>
<keyword evidence="3" id="KW-1133">Transmembrane helix</keyword>
<feature type="transmembrane region" description="Helical" evidence="3">
    <location>
        <begin position="160"/>
        <end position="180"/>
    </location>
</feature>
<evidence type="ECO:0000313" key="6">
    <source>
        <dbReference type="Proteomes" id="UP000678393"/>
    </source>
</evidence>
<dbReference type="GO" id="GO:0051400">
    <property type="term" value="F:BH domain binding"/>
    <property type="evidence" value="ECO:0007669"/>
    <property type="project" value="TreeGrafter"/>
</dbReference>
<gene>
    <name evidence="5" type="ORF">CUNI_LOCUS13840</name>
</gene>
<keyword evidence="3" id="KW-0472">Membrane</keyword>
<feature type="non-terminal residue" evidence="5">
    <location>
        <position position="1"/>
    </location>
</feature>
<keyword evidence="3" id="KW-0812">Transmembrane</keyword>
<dbReference type="EMBL" id="CAJHNH020003001">
    <property type="protein sequence ID" value="CAG5128282.1"/>
    <property type="molecule type" value="Genomic_DNA"/>
</dbReference>
<dbReference type="InterPro" id="IPR036834">
    <property type="entry name" value="Bcl-2-like_sf"/>
</dbReference>
<keyword evidence="6" id="KW-1185">Reference proteome</keyword>
<reference evidence="5" key="1">
    <citation type="submission" date="2021-04" db="EMBL/GenBank/DDBJ databases">
        <authorList>
            <consortium name="Molecular Ecology Group"/>
        </authorList>
    </citation>
    <scope>NUCLEOTIDE SEQUENCE</scope>
</reference>
<dbReference type="GO" id="GO:0005741">
    <property type="term" value="C:mitochondrial outer membrane"/>
    <property type="evidence" value="ECO:0007669"/>
    <property type="project" value="TreeGrafter"/>
</dbReference>
<dbReference type="CDD" id="cd06845">
    <property type="entry name" value="Bcl-2_like"/>
    <property type="match status" value="1"/>
</dbReference>
<sequence>YDDVANQGKFLLNDFVFERMQRDGFEDAPALLQLQEQNRGPPLEHLREIGRVFRRCGDDLDRDKGLLELVSRVPPDAERQTLMNVAGSIFQDKIVNWGRIVALFYFAYRVCIRAVNRVELIRDIINSIVAFMRTYIVQWVLEHGGWEAIVEYWDRSKRKLGFFVFGSLTVCAGAFLYHRYLS</sequence>